<proteinExistence type="inferred from homology"/>
<dbReference type="RefSeq" id="WP_020734738.1">
    <property type="nucleotide sequence ID" value="NC_021658.1"/>
</dbReference>
<feature type="region of interest" description="Disordered" evidence="2">
    <location>
        <begin position="380"/>
        <end position="422"/>
    </location>
</feature>
<evidence type="ECO:0008006" key="7">
    <source>
        <dbReference type="Google" id="ProtNLM"/>
    </source>
</evidence>
<dbReference type="AlphaFoldDB" id="S4XSN5"/>
<accession>S4XSN5</accession>
<evidence type="ECO:0000259" key="4">
    <source>
        <dbReference type="Pfam" id="PF17482"/>
    </source>
</evidence>
<dbReference type="InterPro" id="IPR052042">
    <property type="entry name" value="Tail_sheath_structural"/>
</dbReference>
<feature type="domain" description="Tail sheath protein subtilisin-like" evidence="3">
    <location>
        <begin position="450"/>
        <end position="603"/>
    </location>
</feature>
<evidence type="ECO:0000313" key="6">
    <source>
        <dbReference type="Proteomes" id="UP000014803"/>
    </source>
</evidence>
<dbReference type="InterPro" id="IPR020287">
    <property type="entry name" value="Tail_sheath_C"/>
</dbReference>
<organism evidence="5 6">
    <name type="scientific">Sorangium cellulosum So0157-2</name>
    <dbReference type="NCBI Taxonomy" id="1254432"/>
    <lineage>
        <taxon>Bacteria</taxon>
        <taxon>Pseudomonadati</taxon>
        <taxon>Myxococcota</taxon>
        <taxon>Polyangia</taxon>
        <taxon>Polyangiales</taxon>
        <taxon>Polyangiaceae</taxon>
        <taxon>Sorangium</taxon>
    </lineage>
</organism>
<protein>
    <recommendedName>
        <fullName evidence="7">Tail protein</fullName>
    </recommendedName>
</protein>
<evidence type="ECO:0000256" key="2">
    <source>
        <dbReference type="SAM" id="MobiDB-lite"/>
    </source>
</evidence>
<dbReference type="Pfam" id="PF04984">
    <property type="entry name" value="Phage_sheath_1"/>
    <property type="match status" value="1"/>
</dbReference>
<dbReference type="EMBL" id="CP003969">
    <property type="protein sequence ID" value="AGP35519.1"/>
    <property type="molecule type" value="Genomic_DNA"/>
</dbReference>
<evidence type="ECO:0000259" key="3">
    <source>
        <dbReference type="Pfam" id="PF04984"/>
    </source>
</evidence>
<dbReference type="PATRIC" id="fig|1254432.3.peg.3120"/>
<dbReference type="Proteomes" id="UP000014803">
    <property type="component" value="Chromosome"/>
</dbReference>
<reference evidence="5 6" key="1">
    <citation type="journal article" date="2013" name="Sci. Rep.">
        <title>Extraordinary expansion of a Sorangium cellulosum genome from an alkaline milieu.</title>
        <authorList>
            <person name="Han K."/>
            <person name="Li Z.F."/>
            <person name="Peng R."/>
            <person name="Zhu L.P."/>
            <person name="Zhou T."/>
            <person name="Wang L.G."/>
            <person name="Li S.G."/>
            <person name="Zhang X.B."/>
            <person name="Hu W."/>
            <person name="Wu Z.H."/>
            <person name="Qin N."/>
            <person name="Li Y.Z."/>
        </authorList>
    </citation>
    <scope>NUCLEOTIDE SEQUENCE [LARGE SCALE GENOMIC DNA]</scope>
    <source>
        <strain evidence="5 6">So0157-2</strain>
    </source>
</reference>
<dbReference type="KEGG" id="scu:SCE1572_13855"/>
<dbReference type="InterPro" id="IPR035089">
    <property type="entry name" value="Phage_sheath_subtilisin"/>
</dbReference>
<comment type="similarity">
    <text evidence="1">Belongs to the myoviridae tail sheath protein family.</text>
</comment>
<evidence type="ECO:0000313" key="5">
    <source>
        <dbReference type="EMBL" id="AGP35519.1"/>
    </source>
</evidence>
<name>S4XSN5_SORCE</name>
<gene>
    <name evidence="5" type="ORF">SCE1572_13855</name>
</gene>
<evidence type="ECO:0000256" key="1">
    <source>
        <dbReference type="ARBA" id="ARBA00008005"/>
    </source>
</evidence>
<sequence length="719" mass="77009">MPEYLAPGVYVEERPGPRVIEGVSTSTVGLVGMTERGPVGGPPILVTSFGEFERRFGSYLRPREGQGYLHGYLPLAIRHFFDNGGKRAFVVRSFGWRSAAPERRADDHRRLRLGTGAVARLRASAPSGAERIYVTSLRGYRAGTSRVLPDAAGGAGGEAGIEVAGVEPRTGVVRLAGRLAQPLRVESAFVRLTEAVGPSDTILYAREPGVWGEDVRVQIRPASGPRVAVTGPLEPGEGEAEGERGPRLRVASAATFYPGAAIEITSEPGDEGGAARTSGAVTTAYATVRRVVGDTLILAPSEGLAAAAGARITAAVAEVEILVSWRTELERFRGSWWYMDPAGEPPLGMTPAQRDEFNATRSAWWALQKRSRLVMLAPPATSGDAPLSDQVPTPPYDPAAPMASHPTTATGAAEPLGPAPGIAVGQPDALPTDIDYVGEPAGKNPTGIAALAQEEEIAVVCVPGVTSTNVQAALVQHAELLRYRVAVLDGPRDADIAGIREHRGTFDSSYAALYYPWVQVMDPRTGETILAPPSGIVLGVYARNDAERGVHKAPANEIARGATGLAAQVTHGDQEILNPEGIDALRDFRAQERGIRIWGARTLSSDPQWKYLNVRRLFVFLERSIDRGTQWVVFEPNGPDLWGQVKRTVETFLDARWREGALLGARAEDAYYVKVDRSTMSDEDIANGRLVCEIGVSPSRPAEFVIFRIGQFTATAPAT</sequence>
<feature type="domain" description="Tail sheath protein C-terminal" evidence="4">
    <location>
        <begin position="604"/>
        <end position="709"/>
    </location>
</feature>
<dbReference type="PANTHER" id="PTHR35861">
    <property type="match status" value="1"/>
</dbReference>
<dbReference type="Gene3D" id="3.40.50.11780">
    <property type="match status" value="2"/>
</dbReference>
<dbReference type="PANTHER" id="PTHR35861:SF1">
    <property type="entry name" value="PHAGE TAIL SHEATH PROTEIN"/>
    <property type="match status" value="1"/>
</dbReference>
<dbReference type="OrthoDB" id="9767864at2"/>
<dbReference type="HOGENOM" id="CLU_009303_1_0_7"/>
<dbReference type="STRING" id="1254432.SCE1572_13855"/>
<dbReference type="Pfam" id="PF17482">
    <property type="entry name" value="Phage_sheath_1C"/>
    <property type="match status" value="1"/>
</dbReference>
<dbReference type="eggNOG" id="COG3497">
    <property type="taxonomic scope" value="Bacteria"/>
</dbReference>